<dbReference type="InterPro" id="IPR015940">
    <property type="entry name" value="UBA"/>
</dbReference>
<dbReference type="PROSITE" id="PS50030">
    <property type="entry name" value="UBA"/>
    <property type="match status" value="1"/>
</dbReference>
<evidence type="ECO:0000259" key="1">
    <source>
        <dbReference type="PROSITE" id="PS50030"/>
    </source>
</evidence>
<protein>
    <recommendedName>
        <fullName evidence="1">UBA domain-containing protein</fullName>
    </recommendedName>
</protein>
<dbReference type="EMBL" id="HBKN01007281">
    <property type="protein sequence ID" value="CAE2264054.1"/>
    <property type="molecule type" value="Transcribed_RNA"/>
</dbReference>
<sequence>MAEIAFAAAEEDALMRAKSLMKAGCSVDQLKSIYSTGILSQIGLVGDDSVEHGFSRGPVVNWESTKAVAEQDESERFPSQEQQALVDEVGNLAARLTAFYMEHNQAHLDRAISVARQFVGREDDLNVALVRKYGCDLTSRTAARDMSRNTQLPVAEVAMNSSNEPRAPVVASAPVEEDFAPASPSAPSAPSPAPATVSADSALAVLLGMGFSDMEKNRSLLQACGGDLQAVIAQLLDE</sequence>
<organism evidence="2">
    <name type="scientific">Guillardia theta</name>
    <name type="common">Cryptophyte</name>
    <name type="synonym">Cryptomonas phi</name>
    <dbReference type="NCBI Taxonomy" id="55529"/>
    <lineage>
        <taxon>Eukaryota</taxon>
        <taxon>Cryptophyceae</taxon>
        <taxon>Pyrenomonadales</taxon>
        <taxon>Geminigeraceae</taxon>
        <taxon>Guillardia</taxon>
    </lineage>
</organism>
<dbReference type="SUPFAM" id="SSF46934">
    <property type="entry name" value="UBA-like"/>
    <property type="match status" value="1"/>
</dbReference>
<evidence type="ECO:0000313" key="2">
    <source>
        <dbReference type="EMBL" id="CAE2264054.1"/>
    </source>
</evidence>
<name>A0A7S4JIJ9_GUITH</name>
<dbReference type="AlphaFoldDB" id="A0A7S4JIJ9"/>
<feature type="domain" description="UBA" evidence="1">
    <location>
        <begin position="196"/>
        <end position="238"/>
    </location>
</feature>
<proteinExistence type="predicted"/>
<accession>A0A7S4JIJ9</accession>
<dbReference type="Gene3D" id="1.10.8.10">
    <property type="entry name" value="DNA helicase RuvA subunit, C-terminal domain"/>
    <property type="match status" value="1"/>
</dbReference>
<reference evidence="2" key="1">
    <citation type="submission" date="2021-01" db="EMBL/GenBank/DDBJ databases">
        <authorList>
            <person name="Corre E."/>
            <person name="Pelletier E."/>
            <person name="Niang G."/>
            <person name="Scheremetjew M."/>
            <person name="Finn R."/>
            <person name="Kale V."/>
            <person name="Holt S."/>
            <person name="Cochrane G."/>
            <person name="Meng A."/>
            <person name="Brown T."/>
            <person name="Cohen L."/>
        </authorList>
    </citation>
    <scope>NUCLEOTIDE SEQUENCE</scope>
    <source>
        <strain evidence="2">CCMP 2712</strain>
    </source>
</reference>
<dbReference type="InterPro" id="IPR009060">
    <property type="entry name" value="UBA-like_sf"/>
</dbReference>
<gene>
    <name evidence="2" type="ORF">GTHE00462_LOCUS5805</name>
</gene>